<feature type="compositionally biased region" description="Polar residues" evidence="3">
    <location>
        <begin position="73"/>
        <end position="85"/>
    </location>
</feature>
<dbReference type="GeneID" id="91095731"/>
<dbReference type="RefSeq" id="XP_066076891.1">
    <property type="nucleotide sequence ID" value="XM_066220794.1"/>
</dbReference>
<accession>A0AAX4JZ41</accession>
<feature type="compositionally biased region" description="Low complexity" evidence="3">
    <location>
        <begin position="37"/>
        <end position="50"/>
    </location>
</feature>
<dbReference type="GO" id="GO:0016020">
    <property type="term" value="C:membrane"/>
    <property type="evidence" value="ECO:0007669"/>
    <property type="project" value="UniProtKB-SubCell"/>
</dbReference>
<feature type="transmembrane region" description="Helical" evidence="4">
    <location>
        <begin position="334"/>
        <end position="354"/>
    </location>
</feature>
<sequence>MSSSEGSNHSPTDNVKAVDHVQDGATSPSVDLGRPIVVTSSAAVSDSSSTNVPGQKKPTNDPKLDDSIEVINSAITTNAISTPVDDSTAHKHHSPPKFNAHSRTHRSNTLPNRDRSYTLTHQSQPTRKYSLRRSNTIEDGQSPPPIPAPGDIIAVLDPASVGGGGPLKRIETARSEREAQERLDREAQGLSTENNNNQGILKKFRTYSNTSSRRRPTFITPLPTHTSSHNDSDHEHEEEEDDNQIQHHGIFSHYRLKKHKPTLTPMHSHSHSRKSSIIDTPVITSVEDNEKQDGYFPSGSRTSDEKNGQHQSKEEVESQRRLEFEEHVYPDGGYGWIVLICCVVLAGCTMGWNMNYGVFQEYYATNIFPTTKSAILVLPGCFNGFFMNFSAFLSGRMGDRYGFKRVLYASASIFWLGLFLASWSTKLWQLALTQGVIAGFGQGLALPLFMSLPSQWFYKRRGLASGIAIGGAGLGGGTITLVARQLLTAVGYKKTLLILSFVELVSMLIAAFFLRTRPTSPEARSGKTAPWVDRNVVKTGAFWSIMIGTVVGTTGYAMPYNFLSQYTKANFTINDPILLALPTTLLAYMVCVGRALVGFVADQIGPLNTYILVFFCSGIIQFALWLTAKSFGGVLAFAIMFGLIAPGFSGILPQIIVQLFGPANLATNVGLILLSGAPGNLINGPIGGGIYDATGRTTFKYTIMFGGAMQIAGAILACYARYKTSKKFIVKV</sequence>
<dbReference type="PANTHER" id="PTHR11360:SF284">
    <property type="entry name" value="EG:103B4.3 PROTEIN-RELATED"/>
    <property type="match status" value="1"/>
</dbReference>
<feature type="transmembrane region" description="Helical" evidence="4">
    <location>
        <begin position="406"/>
        <end position="424"/>
    </location>
</feature>
<dbReference type="SUPFAM" id="SSF103473">
    <property type="entry name" value="MFS general substrate transporter"/>
    <property type="match status" value="1"/>
</dbReference>
<dbReference type="PANTHER" id="PTHR11360">
    <property type="entry name" value="MONOCARBOXYLATE TRANSPORTER"/>
    <property type="match status" value="1"/>
</dbReference>
<dbReference type="PROSITE" id="PS50850">
    <property type="entry name" value="MFS"/>
    <property type="match status" value="1"/>
</dbReference>
<proteinExistence type="inferred from homology"/>
<feature type="compositionally biased region" description="Polar residues" evidence="3">
    <location>
        <begin position="1"/>
        <end position="13"/>
    </location>
</feature>
<feature type="transmembrane region" description="Helical" evidence="4">
    <location>
        <begin position="703"/>
        <end position="722"/>
    </location>
</feature>
<feature type="transmembrane region" description="Helical" evidence="4">
    <location>
        <begin position="577"/>
        <end position="597"/>
    </location>
</feature>
<dbReference type="Pfam" id="PF07690">
    <property type="entry name" value="MFS_1"/>
    <property type="match status" value="1"/>
</dbReference>
<protein>
    <recommendedName>
        <fullName evidence="5">Major facilitator superfamily (MFS) profile domain-containing protein</fullName>
    </recommendedName>
</protein>
<feature type="region of interest" description="Disordered" evidence="3">
    <location>
        <begin position="288"/>
        <end position="318"/>
    </location>
</feature>
<feature type="transmembrane region" description="Helical" evidence="4">
    <location>
        <begin position="669"/>
        <end position="691"/>
    </location>
</feature>
<feature type="transmembrane region" description="Helical" evidence="4">
    <location>
        <begin position="535"/>
        <end position="557"/>
    </location>
</feature>
<feature type="transmembrane region" description="Helical" evidence="4">
    <location>
        <begin position="462"/>
        <end position="483"/>
    </location>
</feature>
<keyword evidence="4" id="KW-1133">Transmembrane helix</keyword>
<comment type="similarity">
    <text evidence="2">Belongs to the major facilitator superfamily. Monocarboxylate porter (TC 2.A.1.13) family.</text>
</comment>
<evidence type="ECO:0000259" key="5">
    <source>
        <dbReference type="PROSITE" id="PS50850"/>
    </source>
</evidence>
<feature type="region of interest" description="Disordered" evidence="3">
    <location>
        <begin position="262"/>
        <end position="281"/>
    </location>
</feature>
<feature type="compositionally biased region" description="Basic residues" evidence="3">
    <location>
        <begin position="90"/>
        <end position="106"/>
    </location>
</feature>
<evidence type="ECO:0000256" key="1">
    <source>
        <dbReference type="ARBA" id="ARBA00004141"/>
    </source>
</evidence>
<gene>
    <name evidence="6" type="ORF">L201_005061</name>
</gene>
<dbReference type="AlphaFoldDB" id="A0AAX4JZ41"/>
<feature type="transmembrane region" description="Helical" evidence="4">
    <location>
        <begin position="374"/>
        <end position="394"/>
    </location>
</feature>
<keyword evidence="7" id="KW-1185">Reference proteome</keyword>
<keyword evidence="4" id="KW-0812">Transmembrane</keyword>
<keyword evidence="4" id="KW-0472">Membrane</keyword>
<feature type="transmembrane region" description="Helical" evidence="4">
    <location>
        <begin position="609"/>
        <end position="628"/>
    </location>
</feature>
<dbReference type="InterPro" id="IPR011701">
    <property type="entry name" value="MFS"/>
</dbReference>
<feature type="transmembrane region" description="Helical" evidence="4">
    <location>
        <begin position="634"/>
        <end position="657"/>
    </location>
</feature>
<dbReference type="Proteomes" id="UP001355207">
    <property type="component" value="Chromosome 6"/>
</dbReference>
<dbReference type="InterPro" id="IPR050327">
    <property type="entry name" value="Proton-linked_MCT"/>
</dbReference>
<feature type="compositionally biased region" description="Basic and acidic residues" evidence="3">
    <location>
        <begin position="172"/>
        <end position="187"/>
    </location>
</feature>
<feature type="compositionally biased region" description="Polar residues" evidence="3">
    <location>
        <begin position="107"/>
        <end position="139"/>
    </location>
</feature>
<comment type="subcellular location">
    <subcellularLocation>
        <location evidence="1">Membrane</location>
        <topology evidence="1">Multi-pass membrane protein</topology>
    </subcellularLocation>
</comment>
<evidence type="ECO:0000313" key="6">
    <source>
        <dbReference type="EMBL" id="WWC90128.1"/>
    </source>
</evidence>
<evidence type="ECO:0000256" key="2">
    <source>
        <dbReference type="ARBA" id="ARBA00006727"/>
    </source>
</evidence>
<dbReference type="InterPro" id="IPR036259">
    <property type="entry name" value="MFS_trans_sf"/>
</dbReference>
<evidence type="ECO:0000256" key="4">
    <source>
        <dbReference type="SAM" id="Phobius"/>
    </source>
</evidence>
<evidence type="ECO:0000313" key="7">
    <source>
        <dbReference type="Proteomes" id="UP001355207"/>
    </source>
</evidence>
<reference evidence="6 7" key="1">
    <citation type="submission" date="2024-01" db="EMBL/GenBank/DDBJ databases">
        <title>Comparative genomics of Cryptococcus and Kwoniella reveals pathogenesis evolution and contrasting modes of karyotype evolution via chromosome fusion or intercentromeric recombination.</title>
        <authorList>
            <person name="Coelho M.A."/>
            <person name="David-Palma M."/>
            <person name="Shea T."/>
            <person name="Bowers K."/>
            <person name="McGinley-Smith S."/>
            <person name="Mohammad A.W."/>
            <person name="Gnirke A."/>
            <person name="Yurkov A.M."/>
            <person name="Nowrousian M."/>
            <person name="Sun S."/>
            <person name="Cuomo C.A."/>
            <person name="Heitman J."/>
        </authorList>
    </citation>
    <scope>NUCLEOTIDE SEQUENCE [LARGE SCALE GENOMIC DNA]</scope>
    <source>
        <strain evidence="6 7">CBS 6074</strain>
    </source>
</reference>
<organism evidence="6 7">
    <name type="scientific">Kwoniella dendrophila CBS 6074</name>
    <dbReference type="NCBI Taxonomy" id="1295534"/>
    <lineage>
        <taxon>Eukaryota</taxon>
        <taxon>Fungi</taxon>
        <taxon>Dikarya</taxon>
        <taxon>Basidiomycota</taxon>
        <taxon>Agaricomycotina</taxon>
        <taxon>Tremellomycetes</taxon>
        <taxon>Tremellales</taxon>
        <taxon>Cryptococcaceae</taxon>
        <taxon>Kwoniella</taxon>
    </lineage>
</organism>
<feature type="compositionally biased region" description="Basic and acidic residues" evidence="3">
    <location>
        <begin position="302"/>
        <end position="318"/>
    </location>
</feature>
<dbReference type="GO" id="GO:0022857">
    <property type="term" value="F:transmembrane transporter activity"/>
    <property type="evidence" value="ECO:0007669"/>
    <property type="project" value="InterPro"/>
</dbReference>
<feature type="region of interest" description="Disordered" evidence="3">
    <location>
        <begin position="172"/>
        <end position="195"/>
    </location>
</feature>
<dbReference type="InterPro" id="IPR020846">
    <property type="entry name" value="MFS_dom"/>
</dbReference>
<name>A0AAX4JZ41_9TREE</name>
<feature type="domain" description="Major facilitator superfamily (MFS) profile" evidence="5">
    <location>
        <begin position="339"/>
        <end position="725"/>
    </location>
</feature>
<feature type="transmembrane region" description="Helical" evidence="4">
    <location>
        <begin position="495"/>
        <end position="514"/>
    </location>
</feature>
<evidence type="ECO:0000256" key="3">
    <source>
        <dbReference type="SAM" id="MobiDB-lite"/>
    </source>
</evidence>
<feature type="transmembrane region" description="Helical" evidence="4">
    <location>
        <begin position="430"/>
        <end position="450"/>
    </location>
</feature>
<dbReference type="EMBL" id="CP144103">
    <property type="protein sequence ID" value="WWC90128.1"/>
    <property type="molecule type" value="Genomic_DNA"/>
</dbReference>
<dbReference type="Gene3D" id="1.20.1250.20">
    <property type="entry name" value="MFS general substrate transporter like domains"/>
    <property type="match status" value="1"/>
</dbReference>
<feature type="region of interest" description="Disordered" evidence="3">
    <location>
        <begin position="209"/>
        <end position="244"/>
    </location>
</feature>
<feature type="region of interest" description="Disordered" evidence="3">
    <location>
        <begin position="1"/>
        <end position="147"/>
    </location>
</feature>